<dbReference type="RefSeq" id="WP_123520922.1">
    <property type="nucleotide sequence ID" value="NZ_JBHLWF010000033.1"/>
</dbReference>
<organism evidence="2 3">
    <name type="scientific">Pseudofulvimonas gallinarii</name>
    <dbReference type="NCBI Taxonomy" id="634155"/>
    <lineage>
        <taxon>Bacteria</taxon>
        <taxon>Pseudomonadati</taxon>
        <taxon>Pseudomonadota</taxon>
        <taxon>Gammaproteobacteria</taxon>
        <taxon>Lysobacterales</taxon>
        <taxon>Rhodanobacteraceae</taxon>
        <taxon>Pseudofulvimonas</taxon>
    </lineage>
</organism>
<reference evidence="2 3" key="1">
    <citation type="submission" date="2019-03" db="EMBL/GenBank/DDBJ databases">
        <title>Genomic Encyclopedia of Type Strains, Phase IV (KMG-IV): sequencing the most valuable type-strain genomes for metagenomic binning, comparative biology and taxonomic classification.</title>
        <authorList>
            <person name="Goeker M."/>
        </authorList>
    </citation>
    <scope>NUCLEOTIDE SEQUENCE [LARGE SCALE GENOMIC DNA]</scope>
    <source>
        <strain evidence="2 3">DSM 21944</strain>
    </source>
</reference>
<sequence length="344" mass="36724">MNIKQSMWATSLLVAAALLVVSRAQAGTLPDAQGKQVLALLDDSLWVGDGPASDRHAYVIFSTACGWCRTLHANSRDRDDGVQLRWLLLEGLGNGAEYVAEQGTMAAVAQAFEGQAPAPQFPEQALARLNVNAWVQQSIPGTLAFPTFVYQGAGGVEVAVGMRSDLSAVLAKVEPRPGTADHVSASLAMLARGAPTPVPAPISRFVNFEPDALAMHVLPSVATPRIGEVGHMGLYEEILGFVGDEWIAVVGLRLGDGRAVPAYIHAPQAVRLARLRFDVRPASGPLTAEGAARPIHSHPSRRSPVLDQLRPGYQLERVGEVVLEGETWDVVVLFQDGGRAYVPR</sequence>
<evidence type="ECO:0000313" key="3">
    <source>
        <dbReference type="Proteomes" id="UP000294599"/>
    </source>
</evidence>
<keyword evidence="3" id="KW-1185">Reference proteome</keyword>
<gene>
    <name evidence="2" type="ORF">EDC25_11066</name>
</gene>
<evidence type="ECO:0000256" key="1">
    <source>
        <dbReference type="SAM" id="SignalP"/>
    </source>
</evidence>
<name>A0A4S3KV89_9GAMM</name>
<comment type="caution">
    <text evidence="2">The sequence shown here is derived from an EMBL/GenBank/DDBJ whole genome shotgun (WGS) entry which is preliminary data.</text>
</comment>
<accession>A0A4S3KV89</accession>
<proteinExistence type="predicted"/>
<feature type="signal peptide" evidence="1">
    <location>
        <begin position="1"/>
        <end position="26"/>
    </location>
</feature>
<dbReference type="OrthoDB" id="12976at2"/>
<dbReference type="AlphaFoldDB" id="A0A4S3KV89"/>
<evidence type="ECO:0000313" key="2">
    <source>
        <dbReference type="EMBL" id="TCS98005.1"/>
    </source>
</evidence>
<keyword evidence="1" id="KW-0732">Signal</keyword>
<dbReference type="EMBL" id="SMAF01000010">
    <property type="protein sequence ID" value="TCS98005.1"/>
    <property type="molecule type" value="Genomic_DNA"/>
</dbReference>
<feature type="chain" id="PRO_5030100280" evidence="1">
    <location>
        <begin position="27"/>
        <end position="344"/>
    </location>
</feature>
<protein>
    <submittedName>
        <fullName evidence="2">Uncharacterized protein</fullName>
    </submittedName>
</protein>
<dbReference type="Proteomes" id="UP000294599">
    <property type="component" value="Unassembled WGS sequence"/>
</dbReference>